<reference evidence="1 4" key="1">
    <citation type="submission" date="2021-11" db="EMBL/GenBank/DDBJ databases">
        <title>Draft genome sequence of Capnocytophaga sp. strain KC07075 isolated from cat oral cavity.</title>
        <authorList>
            <person name="Suzuki M."/>
            <person name="Imaoka K."/>
            <person name="Kimura M."/>
            <person name="Morikawa S."/>
            <person name="Maeda K."/>
        </authorList>
    </citation>
    <scope>NUCLEOTIDE SEQUENCE</scope>
    <source>
        <strain evidence="1">KC07075</strain>
        <strain evidence="2 4">KC07079</strain>
    </source>
</reference>
<comment type="caution">
    <text evidence="1">The sequence shown here is derived from an EMBL/GenBank/DDBJ whole genome shotgun (WGS) entry which is preliminary data.</text>
</comment>
<proteinExistence type="predicted"/>
<evidence type="ECO:0008006" key="5">
    <source>
        <dbReference type="Google" id="ProtNLM"/>
    </source>
</evidence>
<accession>A0AAV5AV67</accession>
<organism evidence="1 3">
    <name type="scientific">Capnocytophaga catalasegens</name>
    <dbReference type="NCBI Taxonomy" id="1004260"/>
    <lineage>
        <taxon>Bacteria</taxon>
        <taxon>Pseudomonadati</taxon>
        <taxon>Bacteroidota</taxon>
        <taxon>Flavobacteriia</taxon>
        <taxon>Flavobacteriales</taxon>
        <taxon>Flavobacteriaceae</taxon>
        <taxon>Capnocytophaga</taxon>
    </lineage>
</organism>
<name>A0AAV5AV67_9FLAO</name>
<dbReference type="SUPFAM" id="SSF53187">
    <property type="entry name" value="Zn-dependent exopeptidases"/>
    <property type="match status" value="1"/>
</dbReference>
<dbReference type="RefSeq" id="WP_264846599.1">
    <property type="nucleotide sequence ID" value="NZ_BPMA01000023.1"/>
</dbReference>
<protein>
    <recommendedName>
        <fullName evidence="5">Peptidase M14 carboxypeptidase A domain-containing protein</fullName>
    </recommendedName>
</protein>
<keyword evidence="4" id="KW-1185">Reference proteome</keyword>
<evidence type="ECO:0000313" key="2">
    <source>
        <dbReference type="EMBL" id="GJM52062.1"/>
    </source>
</evidence>
<dbReference type="Proteomes" id="UP001207736">
    <property type="component" value="Unassembled WGS sequence"/>
</dbReference>
<evidence type="ECO:0000313" key="4">
    <source>
        <dbReference type="Proteomes" id="UP001208692"/>
    </source>
</evidence>
<dbReference type="EMBL" id="BQKB01000008">
    <property type="protein sequence ID" value="GJM52062.1"/>
    <property type="molecule type" value="Genomic_DNA"/>
</dbReference>
<sequence length="526" mass="60675">MKKVGLYIVFCILFVRCDSPFFSSKEGFVTHFEKSNGNESTSYDDLLSFYKELSSEYTSISLRTMGETDTGKPLHLVIFNPEGRFDFNRIGKEKAILLIANGLQVGQSEGIDATMLLMRNLAQKQIRLPENLVIVAIPTLMPQQVKELDTLQLYSTDEGKNKLLYSDFIKNEYKTTEVFSEIFHLVQPDIFIDTRSVPQHNDRNTIFYQTIIPEKMGHLQGYLQSVFVPRIADSLSIHSKELQADSIPTYSQLFLPYPDTAFPYRTPSSIIGYASLWNTLSLNIASQYEKPYKERVEGMYNALKTIISVCDTDVATIKRLRKSQSEALQKESEYVLSYLVDAKSMQAVLITDYEKDSMQSDSLALLNLQKKIIQYPMRHQASVCVSVPQGYIIPKWLTNVVHRLETNKIQLETFEKDTIMKVTSYWIASNTTLLKPFSGHYRHKQTQIKSVQDSIVVQKGDYWVSTDQLGIAYLLETLEPEASDSFFSWNFFDEILSEDRQDYRSYFKQDTINKQPLYPIYRVEKK</sequence>
<evidence type="ECO:0000313" key="3">
    <source>
        <dbReference type="Proteomes" id="UP001207736"/>
    </source>
</evidence>
<dbReference type="EMBL" id="BQKA01000023">
    <property type="protein sequence ID" value="GJM50175.1"/>
    <property type="molecule type" value="Genomic_DNA"/>
</dbReference>
<dbReference type="Gene3D" id="3.40.630.10">
    <property type="entry name" value="Zn peptidases"/>
    <property type="match status" value="1"/>
</dbReference>
<dbReference type="AlphaFoldDB" id="A0AAV5AV67"/>
<dbReference type="Proteomes" id="UP001208692">
    <property type="component" value="Unassembled WGS sequence"/>
</dbReference>
<evidence type="ECO:0000313" key="1">
    <source>
        <dbReference type="EMBL" id="GJM50175.1"/>
    </source>
</evidence>
<gene>
    <name evidence="1" type="ORF">RCZ15_11490</name>
    <name evidence="2" type="ORF">RCZ16_03800</name>
</gene>